<organism evidence="3 4">
    <name type="scientific">Proteiniborus ethanoligenes</name>
    <dbReference type="NCBI Taxonomy" id="415015"/>
    <lineage>
        <taxon>Bacteria</taxon>
        <taxon>Bacillati</taxon>
        <taxon>Bacillota</taxon>
        <taxon>Clostridia</taxon>
        <taxon>Eubacteriales</taxon>
        <taxon>Proteiniborus</taxon>
    </lineage>
</organism>
<evidence type="ECO:0000256" key="1">
    <source>
        <dbReference type="PIRNR" id="PIRNR012524"/>
    </source>
</evidence>
<dbReference type="InterPro" id="IPR014464">
    <property type="entry name" value="CvfB_fam"/>
</dbReference>
<dbReference type="GO" id="GO:0003676">
    <property type="term" value="F:nucleic acid binding"/>
    <property type="evidence" value="ECO:0007669"/>
    <property type="project" value="InterPro"/>
</dbReference>
<evidence type="ECO:0000313" key="3">
    <source>
        <dbReference type="EMBL" id="SDY56175.1"/>
    </source>
</evidence>
<dbReference type="InterPro" id="IPR040764">
    <property type="entry name" value="CvfB_WH"/>
</dbReference>
<dbReference type="PANTHER" id="PTHR37296">
    <property type="entry name" value="CONSERVED VIRULENCE FACTOR B"/>
    <property type="match status" value="1"/>
</dbReference>
<dbReference type="STRING" id="415015.SAMN05660462_00337"/>
<dbReference type="AlphaFoldDB" id="A0A1H3KX06"/>
<dbReference type="InterPro" id="IPR012340">
    <property type="entry name" value="NA-bd_OB-fold"/>
</dbReference>
<dbReference type="Gene3D" id="2.40.50.140">
    <property type="entry name" value="Nucleic acid-binding proteins"/>
    <property type="match status" value="3"/>
</dbReference>
<dbReference type="InterPro" id="IPR048587">
    <property type="entry name" value="CvfB_S1_3rd"/>
</dbReference>
<dbReference type="InterPro" id="IPR039566">
    <property type="entry name" value="CvfB_S1_st"/>
</dbReference>
<dbReference type="EMBL" id="FNQE01000002">
    <property type="protein sequence ID" value="SDY56175.1"/>
    <property type="molecule type" value="Genomic_DNA"/>
</dbReference>
<dbReference type="InterPro" id="IPR003029">
    <property type="entry name" value="S1_domain"/>
</dbReference>
<dbReference type="Pfam" id="PF17783">
    <property type="entry name" value="WHD_CvfB"/>
    <property type="match status" value="1"/>
</dbReference>
<protein>
    <recommendedName>
        <fullName evidence="2">S1 motif domain-containing protein</fullName>
    </recommendedName>
</protein>
<accession>A0A1H3KX06</accession>
<name>A0A1H3KX06_9FIRM</name>
<comment type="similarity">
    <text evidence="1">Belongs to the CvfB family.</text>
</comment>
<dbReference type="Pfam" id="PF13509">
    <property type="entry name" value="S1_2"/>
    <property type="match status" value="2"/>
</dbReference>
<dbReference type="InterPro" id="IPR036388">
    <property type="entry name" value="WH-like_DNA-bd_sf"/>
</dbReference>
<keyword evidence="4" id="KW-1185">Reference proteome</keyword>
<dbReference type="RefSeq" id="WP_091726298.1">
    <property type="nucleotide sequence ID" value="NZ_FNQE01000002.1"/>
</dbReference>
<evidence type="ECO:0000259" key="2">
    <source>
        <dbReference type="PROSITE" id="PS50126"/>
    </source>
</evidence>
<dbReference type="Gene3D" id="1.10.10.10">
    <property type="entry name" value="Winged helix-like DNA-binding domain superfamily/Winged helix DNA-binding domain"/>
    <property type="match status" value="1"/>
</dbReference>
<dbReference type="SMART" id="SM00316">
    <property type="entry name" value="S1"/>
    <property type="match status" value="2"/>
</dbReference>
<evidence type="ECO:0000313" key="4">
    <source>
        <dbReference type="Proteomes" id="UP000198625"/>
    </source>
</evidence>
<feature type="domain" description="S1 motif" evidence="2">
    <location>
        <begin position="147"/>
        <end position="208"/>
    </location>
</feature>
<sequence>MIELGKIQELEVVRKTEIGIYLNSKSDKIGPDILLPIKQVPQDVQTGDEIEVFIYRDSEDRLIATTKKPKIVLGELGVLKVVETTRIGAFLDWGLEKDLFLPFKEQIGKVEKGREYLVGLYVDKSDRLCATMKTNKILTSKSPYKVNDKVQGIIYRINKDMGAFVAVDNKYDSMIPKHEVYSSHRIGDKIEARVTKVREDGKLDLSIREKANVQTDEDVIQILTKMIKNGGILNLNDDSSPEEIKKQLNMSKGAFKRAVGRLLKEKKIQIIEKGIKLS</sequence>
<dbReference type="Proteomes" id="UP000198625">
    <property type="component" value="Unassembled WGS sequence"/>
</dbReference>
<proteinExistence type="inferred from homology"/>
<dbReference type="PIRSF" id="PIRSF012524">
    <property type="entry name" value="YitL_S1"/>
    <property type="match status" value="1"/>
</dbReference>
<dbReference type="PANTHER" id="PTHR37296:SF1">
    <property type="entry name" value="CONSERVED VIRULENCE FACTOR B"/>
    <property type="match status" value="1"/>
</dbReference>
<dbReference type="OrthoDB" id="9801597at2"/>
<dbReference type="SUPFAM" id="SSF50249">
    <property type="entry name" value="Nucleic acid-binding proteins"/>
    <property type="match status" value="1"/>
</dbReference>
<gene>
    <name evidence="3" type="ORF">SAMN05660462_00337</name>
</gene>
<dbReference type="Pfam" id="PF21543">
    <property type="entry name" value="CvfB_2nd"/>
    <property type="match status" value="1"/>
</dbReference>
<reference evidence="3 4" key="1">
    <citation type="submission" date="2016-10" db="EMBL/GenBank/DDBJ databases">
        <authorList>
            <person name="de Groot N.N."/>
        </authorList>
    </citation>
    <scope>NUCLEOTIDE SEQUENCE [LARGE SCALE GENOMIC DNA]</scope>
    <source>
        <strain evidence="3 4">DSM 21650</strain>
    </source>
</reference>
<dbReference type="PROSITE" id="PS50126">
    <property type="entry name" value="S1"/>
    <property type="match status" value="1"/>
</dbReference>